<protein>
    <submittedName>
        <fullName evidence="1">Uncharacterized protein</fullName>
    </submittedName>
</protein>
<reference evidence="2" key="1">
    <citation type="submission" date="2018-06" db="EMBL/GenBank/DDBJ databases">
        <authorList>
            <person name="Zhirakovskaya E."/>
        </authorList>
    </citation>
    <scope>NUCLEOTIDE SEQUENCE [LARGE SCALE GENOMIC DNA]</scope>
</reference>
<gene>
    <name evidence="1" type="primary">62</name>
    <name evidence="1" type="ORF">SEA_AMINAY_62</name>
</gene>
<dbReference type="KEGG" id="vg:60321623"/>
<dbReference type="RefSeq" id="YP_009950212.1">
    <property type="nucleotide sequence ID" value="NC_051588.1"/>
</dbReference>
<evidence type="ECO:0000313" key="2">
    <source>
        <dbReference type="Proteomes" id="UP000259472"/>
    </source>
</evidence>
<keyword evidence="2" id="KW-1185">Reference proteome</keyword>
<accession>A0A345KV47</accession>
<name>A0A345KV47_9CAUD</name>
<dbReference type="EMBL" id="MH509442">
    <property type="protein sequence ID" value="AXH46899.1"/>
    <property type="molecule type" value="Genomic_DNA"/>
</dbReference>
<dbReference type="Proteomes" id="UP000259472">
    <property type="component" value="Segment"/>
</dbReference>
<evidence type="ECO:0000313" key="1">
    <source>
        <dbReference type="EMBL" id="AXH46899.1"/>
    </source>
</evidence>
<dbReference type="GeneID" id="60321623"/>
<proteinExistence type="predicted"/>
<sequence length="74" mass="8206">MPNYNTAFRAKYPGKCDTCGEIVDEGDMIRVTDERTIVHAQADECSGEIPDAGEAWRSVPVCTLCWTQHRGECA</sequence>
<organism evidence="1 2">
    <name type="scientific">Mycobacterium phage Aminay</name>
    <dbReference type="NCBI Taxonomy" id="2250291"/>
    <lineage>
        <taxon>Viruses</taxon>
        <taxon>Duplodnaviria</taxon>
        <taxon>Heunggongvirae</taxon>
        <taxon>Uroviricota</taxon>
        <taxon>Caudoviricetes</taxon>
        <taxon>Weiservirinae</taxon>
        <taxon>Aminayvirus</taxon>
        <taxon>Aminayvirus aminay</taxon>
    </lineage>
</organism>